<dbReference type="Proteomes" id="UP000199290">
    <property type="component" value="Unassembled WGS sequence"/>
</dbReference>
<reference evidence="2" key="1">
    <citation type="submission" date="2016-10" db="EMBL/GenBank/DDBJ databases">
        <authorList>
            <person name="Varghese N."/>
            <person name="Submissions S."/>
        </authorList>
    </citation>
    <scope>NUCLEOTIDE SEQUENCE [LARGE SCALE GENOMIC DNA]</scope>
    <source>
        <strain evidence="2">CGMCC 1.6294</strain>
    </source>
</reference>
<dbReference type="OrthoDB" id="3544357at2"/>
<sequence length="461" mass="52230">MPKKQKIVLFLGNADREGVTEKLKAVGTLYRRKMLESKPENWLKIIDIFNDYDVTSVVVKLTNTSFGLLCLEEYKGLRENILRLISSKPNLILAHESLMTGEKANDYVDYLAKLNDYDPDLDEEYQYLRSEYDNIFEPPKREIVDEVIDLFADHGVTITPYNKNVELSLIASSFIDKNESDLIFRIYVPSERMWASEAEKLLKLFRDYLHKVSGLSVRQDQYTTNQGVVYEFFGGDGVDPNLLPQKFDEFSSFMESCVSNPESAQALLDSTHLNKSEIFNLVEKYSKEARRLHVDIKQERERKILAIRHGLESELSEHVRTDHDWEVIGRVIEASVPPVSGVSSALAIDRKIQPIPNNDLTVNINPQIIDTVNGVIAQNIVGDQHLAADAKQLLEIIDRYAGKDKAVLASSVHELSDKSAKPEERITAKHRLKGFLFSVGSKIGDVTAGVLQSYIENQIGL</sequence>
<proteinExistence type="predicted"/>
<keyword evidence="2" id="KW-1185">Reference proteome</keyword>
<dbReference type="EMBL" id="FOYV01000001">
    <property type="protein sequence ID" value="SFR37987.1"/>
    <property type="molecule type" value="Genomic_DNA"/>
</dbReference>
<protein>
    <submittedName>
        <fullName evidence="1">Uncharacterized protein</fullName>
    </submittedName>
</protein>
<gene>
    <name evidence="1" type="ORF">SAMN04488073_0109</name>
</gene>
<dbReference type="STRING" id="375760.SAMN04488073_0109"/>
<dbReference type="AlphaFoldDB" id="A0A1I6G7F6"/>
<organism evidence="1 2">
    <name type="scientific">Marinobacter gudaonensis</name>
    <dbReference type="NCBI Taxonomy" id="375760"/>
    <lineage>
        <taxon>Bacteria</taxon>
        <taxon>Pseudomonadati</taxon>
        <taxon>Pseudomonadota</taxon>
        <taxon>Gammaproteobacteria</taxon>
        <taxon>Pseudomonadales</taxon>
        <taxon>Marinobacteraceae</taxon>
        <taxon>Marinobacter</taxon>
    </lineage>
</organism>
<evidence type="ECO:0000313" key="1">
    <source>
        <dbReference type="EMBL" id="SFR37987.1"/>
    </source>
</evidence>
<accession>A0A1I6G7F6</accession>
<evidence type="ECO:0000313" key="2">
    <source>
        <dbReference type="Proteomes" id="UP000199290"/>
    </source>
</evidence>
<name>A0A1I6G7F6_9GAMM</name>
<dbReference type="RefSeq" id="WP_091984766.1">
    <property type="nucleotide sequence ID" value="NZ_FOYV01000001.1"/>
</dbReference>